<sequence>MARDYREKHSTLTPELKEFYLFVPKRNEILPHAHHKAESAFSTAKLLLLSVLQPAPLFLQRDSSTFCSKELRASLQQLRAKHIGYFRGAIKVGGNSQQQMVEISFRIPETPFSAAISEKCEVKIDSCLGILLKQKISGFEER</sequence>
<dbReference type="AlphaFoldDB" id="A0AAV4NPR5"/>
<evidence type="ECO:0000313" key="2">
    <source>
        <dbReference type="Proteomes" id="UP001054945"/>
    </source>
</evidence>
<keyword evidence="2" id="KW-1185">Reference proteome</keyword>
<dbReference type="Proteomes" id="UP001054945">
    <property type="component" value="Unassembled WGS sequence"/>
</dbReference>
<evidence type="ECO:0000313" key="1">
    <source>
        <dbReference type="EMBL" id="GIX85182.1"/>
    </source>
</evidence>
<comment type="caution">
    <text evidence="1">The sequence shown here is derived from an EMBL/GenBank/DDBJ whole genome shotgun (WGS) entry which is preliminary data.</text>
</comment>
<accession>A0AAV4NPR5</accession>
<organism evidence="1 2">
    <name type="scientific">Caerostris extrusa</name>
    <name type="common">Bark spider</name>
    <name type="synonym">Caerostris bankana</name>
    <dbReference type="NCBI Taxonomy" id="172846"/>
    <lineage>
        <taxon>Eukaryota</taxon>
        <taxon>Metazoa</taxon>
        <taxon>Ecdysozoa</taxon>
        <taxon>Arthropoda</taxon>
        <taxon>Chelicerata</taxon>
        <taxon>Arachnida</taxon>
        <taxon>Araneae</taxon>
        <taxon>Araneomorphae</taxon>
        <taxon>Entelegynae</taxon>
        <taxon>Araneoidea</taxon>
        <taxon>Araneidae</taxon>
        <taxon>Caerostris</taxon>
    </lineage>
</organism>
<protein>
    <submittedName>
        <fullName evidence="1">Uncharacterized protein</fullName>
    </submittedName>
</protein>
<gene>
    <name evidence="1" type="ORF">CEXT_786391</name>
</gene>
<proteinExistence type="predicted"/>
<name>A0AAV4NPR5_CAEEX</name>
<dbReference type="EMBL" id="BPLR01003487">
    <property type="protein sequence ID" value="GIX85182.1"/>
    <property type="molecule type" value="Genomic_DNA"/>
</dbReference>
<reference evidence="1 2" key="1">
    <citation type="submission" date="2021-06" db="EMBL/GenBank/DDBJ databases">
        <title>Caerostris extrusa draft genome.</title>
        <authorList>
            <person name="Kono N."/>
            <person name="Arakawa K."/>
        </authorList>
    </citation>
    <scope>NUCLEOTIDE SEQUENCE [LARGE SCALE GENOMIC DNA]</scope>
</reference>